<dbReference type="Proteomes" id="UP000677234">
    <property type="component" value="Plasmid unnamed1"/>
</dbReference>
<dbReference type="Proteomes" id="UP000595847">
    <property type="component" value="Plasmid unnamed1"/>
</dbReference>
<dbReference type="Pfam" id="PF01381">
    <property type="entry name" value="HTH_3"/>
    <property type="match status" value="1"/>
</dbReference>
<dbReference type="SMART" id="SM00530">
    <property type="entry name" value="HTH_XRE"/>
    <property type="match status" value="1"/>
</dbReference>
<dbReference type="CDD" id="cd00093">
    <property type="entry name" value="HTH_XRE"/>
    <property type="match status" value="1"/>
</dbReference>
<organism evidence="2 4">
    <name type="scientific">Brevibacillus composti</name>
    <dbReference type="NCBI Taxonomy" id="2796470"/>
    <lineage>
        <taxon>Bacteria</taxon>
        <taxon>Bacillati</taxon>
        <taxon>Bacillota</taxon>
        <taxon>Bacilli</taxon>
        <taxon>Bacillales</taxon>
        <taxon>Paenibacillaceae</taxon>
        <taxon>Brevibacillus</taxon>
    </lineage>
</organism>
<evidence type="ECO:0000259" key="1">
    <source>
        <dbReference type="PROSITE" id="PS50943"/>
    </source>
</evidence>
<name>A0A7T5EQ86_9BACL</name>
<sequence length="216" mass="25356">MKIYDLVLQQGQVILEKKFNPKKNVWVFYCGQCHAKVSRDIQENYYVGYWRSENQVDGRMYEKRFCSEECAELGIKRERFQSWRLPRQQDGTKQEFHHILCELRLRHNMTPAELALKLALPEDAYDQIEAGAMVPAGDTFERMTELFGVSFDYLLTGEHVNATFQKVKNQLVSVFMAADLSQEEITQVLERMSEEAEKRSDKVFYNRIYGDNTILS</sequence>
<dbReference type="EMBL" id="CP066309">
    <property type="protein sequence ID" value="QQE76760.1"/>
    <property type="molecule type" value="Genomic_DNA"/>
</dbReference>
<evidence type="ECO:0000313" key="4">
    <source>
        <dbReference type="Proteomes" id="UP000595847"/>
    </source>
</evidence>
<accession>A0A7T5EQ86</accession>
<proteinExistence type="predicted"/>
<reference evidence="2 4" key="1">
    <citation type="submission" date="2020-12" db="EMBL/GenBank/DDBJ databases">
        <title>strain FJAT-54423T represents a novel species of the genus Brevibacillus.</title>
        <authorList>
            <person name="Tang R."/>
        </authorList>
    </citation>
    <scope>NUCLEOTIDE SEQUENCE [LARGE SCALE GENOMIC DNA]</scope>
    <source>
        <strain evidence="2 4">FJAT-54423</strain>
        <plasmid evidence="2 4">unnamed1</plasmid>
    </source>
</reference>
<dbReference type="SUPFAM" id="SSF47413">
    <property type="entry name" value="lambda repressor-like DNA-binding domains"/>
    <property type="match status" value="1"/>
</dbReference>
<dbReference type="InterPro" id="IPR010982">
    <property type="entry name" value="Lambda_DNA-bd_dom_sf"/>
</dbReference>
<dbReference type="KEGG" id="bcop:JD108_22110"/>
<evidence type="ECO:0000313" key="5">
    <source>
        <dbReference type="Proteomes" id="UP000677234"/>
    </source>
</evidence>
<evidence type="ECO:0000313" key="3">
    <source>
        <dbReference type="EMBL" id="QUO43821.1"/>
    </source>
</evidence>
<dbReference type="GO" id="GO:0003677">
    <property type="term" value="F:DNA binding"/>
    <property type="evidence" value="ECO:0007669"/>
    <property type="project" value="InterPro"/>
</dbReference>
<keyword evidence="2" id="KW-0614">Plasmid</keyword>
<dbReference type="InterPro" id="IPR001387">
    <property type="entry name" value="Cro/C1-type_HTH"/>
</dbReference>
<feature type="domain" description="HTH cro/C1-type" evidence="1">
    <location>
        <begin position="102"/>
        <end position="154"/>
    </location>
</feature>
<dbReference type="Gene3D" id="1.10.260.40">
    <property type="entry name" value="lambda repressor-like DNA-binding domains"/>
    <property type="match status" value="1"/>
</dbReference>
<dbReference type="RefSeq" id="WP_198830251.1">
    <property type="nucleotide sequence ID" value="NZ_CP066309.1"/>
</dbReference>
<reference evidence="3 5" key="2">
    <citation type="submission" date="2021-04" db="EMBL/GenBank/DDBJ databases">
        <title>Brevibacillus composti FJAT-54423, complete genome.</title>
        <authorList>
            <person name="Tang R."/>
        </authorList>
    </citation>
    <scope>NUCLEOTIDE SEQUENCE [LARGE SCALE GENOMIC DNA]</scope>
    <source>
        <strain evidence="3 5">FJAT-54424</strain>
        <plasmid evidence="3 5">unnamed1</plasmid>
    </source>
</reference>
<dbReference type="EMBL" id="CP073709">
    <property type="protein sequence ID" value="QUO43821.1"/>
    <property type="molecule type" value="Genomic_DNA"/>
</dbReference>
<geneLocation type="plasmid" evidence="4 5">
    <name>unnamed1</name>
</geneLocation>
<protein>
    <submittedName>
        <fullName evidence="2">Helix-turn-helix transcriptional regulator</fullName>
    </submittedName>
</protein>
<dbReference type="AlphaFoldDB" id="A0A7T5EQ86"/>
<keyword evidence="5" id="KW-1185">Reference proteome</keyword>
<evidence type="ECO:0000313" key="2">
    <source>
        <dbReference type="EMBL" id="QQE76760.1"/>
    </source>
</evidence>
<dbReference type="PROSITE" id="PS50943">
    <property type="entry name" value="HTH_CROC1"/>
    <property type="match status" value="1"/>
</dbReference>
<gene>
    <name evidence="2" type="ORF">JD108_22110</name>
    <name evidence="3" type="ORF">KDJ56_22100</name>
</gene>